<protein>
    <submittedName>
        <fullName evidence="3">DUF4923 family protein</fullName>
    </submittedName>
</protein>
<feature type="chain" id="PRO_5026861930" evidence="1">
    <location>
        <begin position="22"/>
        <end position="219"/>
    </location>
</feature>
<feature type="domain" description="DUF4923" evidence="2">
    <location>
        <begin position="47"/>
        <end position="219"/>
    </location>
</feature>
<dbReference type="AlphaFoldDB" id="A0A6L5XF99"/>
<keyword evidence="4" id="KW-1185">Reference proteome</keyword>
<dbReference type="Pfam" id="PF16270">
    <property type="entry name" value="DUF4923"/>
    <property type="match status" value="1"/>
</dbReference>
<comment type="caution">
    <text evidence="3">The sequence shown here is derived from an EMBL/GenBank/DDBJ whole genome shotgun (WGS) entry which is preliminary data.</text>
</comment>
<keyword evidence="1" id="KW-0732">Signal</keyword>
<evidence type="ECO:0000313" key="4">
    <source>
        <dbReference type="Proteomes" id="UP000483362"/>
    </source>
</evidence>
<evidence type="ECO:0000313" key="3">
    <source>
        <dbReference type="EMBL" id="MSS17722.1"/>
    </source>
</evidence>
<evidence type="ECO:0000259" key="2">
    <source>
        <dbReference type="Pfam" id="PF16270"/>
    </source>
</evidence>
<name>A0A6L5XF99_9BACT</name>
<gene>
    <name evidence="3" type="ORF">FYJ29_08135</name>
</gene>
<proteinExistence type="predicted"/>
<feature type="signal peptide" evidence="1">
    <location>
        <begin position="1"/>
        <end position="21"/>
    </location>
</feature>
<sequence>MKKITIIGAACLCMLMSGCGALGTTGTTTGSTSSSNGGGLLGSVLGALGSASTVNSLANLVIGSVKLSESDLYGTWKYQEPACAFTSENLLAKAGGAVAAAQVNEKLLPAYNQVGIKSSNTYFTFNKDHSFEAKVNGIPLSGSWTYDQATSAVKMKSLLMSMTGYVTRTTSGLSYTFESKKLLTVLQTLSSLSGNSTLHTVGNLSKNYEGVRVGFDMKK</sequence>
<reference evidence="3 4" key="1">
    <citation type="submission" date="2019-08" db="EMBL/GenBank/DDBJ databases">
        <title>In-depth cultivation of the pig gut microbiome towards novel bacterial diversity and tailored functional studies.</title>
        <authorList>
            <person name="Wylensek D."/>
            <person name="Hitch T.C.A."/>
            <person name="Clavel T."/>
        </authorList>
    </citation>
    <scope>NUCLEOTIDE SEQUENCE [LARGE SCALE GENOMIC DNA]</scope>
    <source>
        <strain evidence="3 4">Oil-RF-744-WCA-WT-10</strain>
    </source>
</reference>
<dbReference type="InterPro" id="IPR032575">
    <property type="entry name" value="DUF4923"/>
</dbReference>
<dbReference type="EMBL" id="VULT01000011">
    <property type="protein sequence ID" value="MSS17722.1"/>
    <property type="molecule type" value="Genomic_DNA"/>
</dbReference>
<accession>A0A6L5XF99</accession>
<evidence type="ECO:0000256" key="1">
    <source>
        <dbReference type="SAM" id="SignalP"/>
    </source>
</evidence>
<dbReference type="Proteomes" id="UP000483362">
    <property type="component" value="Unassembled WGS sequence"/>
</dbReference>
<organism evidence="3 4">
    <name type="scientific">Sodaliphilus pleomorphus</name>
    <dbReference type="NCBI Taxonomy" id="2606626"/>
    <lineage>
        <taxon>Bacteria</taxon>
        <taxon>Pseudomonadati</taxon>
        <taxon>Bacteroidota</taxon>
        <taxon>Bacteroidia</taxon>
        <taxon>Bacteroidales</taxon>
        <taxon>Muribaculaceae</taxon>
        <taxon>Sodaliphilus</taxon>
    </lineage>
</organism>
<dbReference type="RefSeq" id="WP_154327800.1">
    <property type="nucleotide sequence ID" value="NZ_CP045696.1"/>
</dbReference>
<dbReference type="PROSITE" id="PS51257">
    <property type="entry name" value="PROKAR_LIPOPROTEIN"/>
    <property type="match status" value="1"/>
</dbReference>